<dbReference type="RefSeq" id="WP_075570943.1">
    <property type="nucleotide sequence ID" value="NZ_MSDO01000022.1"/>
</dbReference>
<dbReference type="InterPro" id="IPR036895">
    <property type="entry name" value="Uracil-DNA_glycosylase-like_sf"/>
</dbReference>
<proteinExistence type="predicted"/>
<organism evidence="1 2">
    <name type="scientific">Salinicola socius</name>
    <dbReference type="NCBI Taxonomy" id="404433"/>
    <lineage>
        <taxon>Bacteria</taxon>
        <taxon>Pseudomonadati</taxon>
        <taxon>Pseudomonadota</taxon>
        <taxon>Gammaproteobacteria</taxon>
        <taxon>Oceanospirillales</taxon>
        <taxon>Halomonadaceae</taxon>
        <taxon>Salinicola</taxon>
    </lineage>
</organism>
<name>A0A1Q8SPJ6_9GAMM</name>
<reference evidence="1 2" key="1">
    <citation type="submission" date="2016-12" db="EMBL/GenBank/DDBJ databases">
        <title>Draft genome sequences of strains Salinicola socius SMB35, Salinicola sp. MH3R3-1 and Chromohalobacter sp. SMB17 from the Verkhnekamsk potash mining region of Russia.</title>
        <authorList>
            <person name="Mavrodi D.V."/>
            <person name="Olsson B.E."/>
            <person name="Korsakova E.S."/>
            <person name="Pyankova A."/>
            <person name="Mavrodi O.V."/>
            <person name="Plotnikova E.G."/>
        </authorList>
    </citation>
    <scope>NUCLEOTIDE SEQUENCE [LARGE SCALE GENOMIC DNA]</scope>
    <source>
        <strain evidence="1 2">SMB35</strain>
    </source>
</reference>
<protein>
    <recommendedName>
        <fullName evidence="3">Uracil-DNA glycosylase-like domain-containing protein</fullName>
    </recommendedName>
</protein>
<dbReference type="Proteomes" id="UP000186878">
    <property type="component" value="Unassembled WGS sequence"/>
</dbReference>
<dbReference type="AlphaFoldDB" id="A0A1Q8SPJ6"/>
<evidence type="ECO:0008006" key="3">
    <source>
        <dbReference type="Google" id="ProtNLM"/>
    </source>
</evidence>
<comment type="caution">
    <text evidence="1">The sequence shown here is derived from an EMBL/GenBank/DDBJ whole genome shotgun (WGS) entry which is preliminary data.</text>
</comment>
<accession>A0A1Q8SPJ6</accession>
<evidence type="ECO:0000313" key="1">
    <source>
        <dbReference type="EMBL" id="OLO03341.1"/>
    </source>
</evidence>
<dbReference type="EMBL" id="MSDO01000022">
    <property type="protein sequence ID" value="OLO03341.1"/>
    <property type="molecule type" value="Genomic_DNA"/>
</dbReference>
<keyword evidence="2" id="KW-1185">Reference proteome</keyword>
<dbReference type="OrthoDB" id="6608549at2"/>
<dbReference type="Gene3D" id="3.40.470.10">
    <property type="entry name" value="Uracil-DNA glycosylase-like domain"/>
    <property type="match status" value="1"/>
</dbReference>
<dbReference type="STRING" id="404433.BTW07_14760"/>
<evidence type="ECO:0000313" key="2">
    <source>
        <dbReference type="Proteomes" id="UP000186878"/>
    </source>
</evidence>
<gene>
    <name evidence="1" type="ORF">BTW07_14760</name>
</gene>
<sequence length="229" mass="26202">MLQNIEELYSLILSKYDLAPLKPVAADYTGLFLPSVPTGNEMPQRRVMVVGQETRQWNGSLTRWIEASADGKAVDYIDRAMERYLETRLMPPSKYRFLQFLRQSERELSLQPHTLQWANLIACAYRRGSPKKRPKAELEQVLALSYDLLAAQIEVVKPQAILFTTGPGYDGFIKQFSLRFGGYSDSIVREPRLLWEFRLGDIPCFRTTHPRYAPGTSTRNRALASIADL</sequence>